<comment type="caution">
    <text evidence="2">The sequence shown here is derived from an EMBL/GenBank/DDBJ whole genome shotgun (WGS) entry which is preliminary data.</text>
</comment>
<feature type="compositionally biased region" description="Low complexity" evidence="1">
    <location>
        <begin position="202"/>
        <end position="212"/>
    </location>
</feature>
<evidence type="ECO:0000256" key="1">
    <source>
        <dbReference type="SAM" id="MobiDB-lite"/>
    </source>
</evidence>
<organism evidence="2 3">
    <name type="scientific">Rhodofomes roseus</name>
    <dbReference type="NCBI Taxonomy" id="34475"/>
    <lineage>
        <taxon>Eukaryota</taxon>
        <taxon>Fungi</taxon>
        <taxon>Dikarya</taxon>
        <taxon>Basidiomycota</taxon>
        <taxon>Agaricomycotina</taxon>
        <taxon>Agaricomycetes</taxon>
        <taxon>Polyporales</taxon>
        <taxon>Rhodofomes</taxon>
    </lineage>
</organism>
<name>A0ABQ8KWB4_9APHY</name>
<reference evidence="2 3" key="1">
    <citation type="journal article" date="2021" name="Environ. Microbiol.">
        <title>Gene family expansions and transcriptome signatures uncover fungal adaptations to wood decay.</title>
        <authorList>
            <person name="Hage H."/>
            <person name="Miyauchi S."/>
            <person name="Viragh M."/>
            <person name="Drula E."/>
            <person name="Min B."/>
            <person name="Chaduli D."/>
            <person name="Navarro D."/>
            <person name="Favel A."/>
            <person name="Norest M."/>
            <person name="Lesage-Meessen L."/>
            <person name="Balint B."/>
            <person name="Merenyi Z."/>
            <person name="de Eugenio L."/>
            <person name="Morin E."/>
            <person name="Martinez A.T."/>
            <person name="Baldrian P."/>
            <person name="Stursova M."/>
            <person name="Martinez M.J."/>
            <person name="Novotny C."/>
            <person name="Magnuson J.K."/>
            <person name="Spatafora J.W."/>
            <person name="Maurice S."/>
            <person name="Pangilinan J."/>
            <person name="Andreopoulos W."/>
            <person name="LaButti K."/>
            <person name="Hundley H."/>
            <person name="Na H."/>
            <person name="Kuo A."/>
            <person name="Barry K."/>
            <person name="Lipzen A."/>
            <person name="Henrissat B."/>
            <person name="Riley R."/>
            <person name="Ahrendt S."/>
            <person name="Nagy L.G."/>
            <person name="Grigoriev I.V."/>
            <person name="Martin F."/>
            <person name="Rosso M.N."/>
        </authorList>
    </citation>
    <scope>NUCLEOTIDE SEQUENCE [LARGE SCALE GENOMIC DNA]</scope>
    <source>
        <strain evidence="2 3">CIRM-BRFM 1785</strain>
    </source>
</reference>
<feature type="compositionally biased region" description="Acidic residues" evidence="1">
    <location>
        <begin position="102"/>
        <end position="111"/>
    </location>
</feature>
<proteinExistence type="predicted"/>
<feature type="compositionally biased region" description="Polar residues" evidence="1">
    <location>
        <begin position="82"/>
        <end position="95"/>
    </location>
</feature>
<dbReference type="GeneID" id="72003254"/>
<evidence type="ECO:0000313" key="3">
    <source>
        <dbReference type="Proteomes" id="UP000814176"/>
    </source>
</evidence>
<dbReference type="Proteomes" id="UP000814176">
    <property type="component" value="Unassembled WGS sequence"/>
</dbReference>
<dbReference type="EMBL" id="JADCUA010000002">
    <property type="protein sequence ID" value="KAH9843132.1"/>
    <property type="molecule type" value="Genomic_DNA"/>
</dbReference>
<dbReference type="RefSeq" id="XP_047784179.1">
    <property type="nucleotide sequence ID" value="XM_047922522.1"/>
</dbReference>
<feature type="compositionally biased region" description="Basic and acidic residues" evidence="1">
    <location>
        <begin position="26"/>
        <end position="35"/>
    </location>
</feature>
<sequence length="867" mass="94524">MPPRAAAQKASQLAAAQLESSPPPSDGREFGEPSKPRTPVKVTYGRRRRGLSSPNKSSDGSPGKERSVGKRVRPSLGALASISAQKPSGSGSRAESPTVIMSEDETEDDAVAEPQSPLRRKADSRKADGGKRVPPAKVPSATASRKGKSNAVESNNIPTKRKRAISISSTSSLSDLDDSDLTPLSSPSPEASTMPPPRRARSASTLTSLTSSQIAKTVGGLGRTDSVATLPGSSVADDEPWSLSKLGTLAWVKIAGSGEVINESGDVHDGDAYWWPAKVTRPRDPVKVSLFGDGPRVLSDTAQGDLTVAFPSPSNILPMVRRGRIRFTERNYKAADRDTAVQALPRKRRKLDIDTRWKEARDLMLQEDEDANEGLPMLLSSHFSKDASFSVKAPSIGGRKAMEENVSSDDEDSARVQEKPWRAPPCDPSLEVPGELVLAKEKKNLTDYWPAKLLEYIPPPNHKQRPRFKVEFYDGVIKSIDADWFFTVYDKHFKSCKLGRDAINYGLEEERDDIAAPLRNDASDMEIADEDALRPPTPEPPMPPLEDFEELTLTEQFEYVKPVLEAVIDGRFEPANQRHDQFMRGAAARRAVCESGYTRGSLKQDEVEALLRLVRRWATKKEKRRALGVPLGDPDIGPQPAEDGAIVGGSQVPSADSPVEKALTPVGQPADLKTQPTASGAEEPPSQLTLDADANAHEPVFGETTATTLNVTRPPISGGYDNIATSAERTTAMSDPVEEELHISERDELSAPNGIQRPRPKLSYKNLSTIDQITYCQNILLHEAVLQLLLWRSGERPSVQLLSDDEEQRLHDIAFDKANESNWVHEIIRLKQAAEGKLLPWANNDNPPASAAPSISTGGTRTRSKRG</sequence>
<keyword evidence="3" id="KW-1185">Reference proteome</keyword>
<feature type="region of interest" description="Disordered" evidence="1">
    <location>
        <begin position="1"/>
        <end position="212"/>
    </location>
</feature>
<feature type="region of interest" description="Disordered" evidence="1">
    <location>
        <begin position="628"/>
        <end position="687"/>
    </location>
</feature>
<feature type="compositionally biased region" description="Low complexity" evidence="1">
    <location>
        <begin position="1"/>
        <end position="20"/>
    </location>
</feature>
<feature type="compositionally biased region" description="Low complexity" evidence="1">
    <location>
        <begin position="842"/>
        <end position="856"/>
    </location>
</feature>
<feature type="region of interest" description="Disordered" evidence="1">
    <location>
        <begin position="400"/>
        <end position="427"/>
    </location>
</feature>
<gene>
    <name evidence="2" type="ORF">C8Q71DRAFT_736022</name>
</gene>
<feature type="region of interest" description="Disordered" evidence="1">
    <location>
        <begin position="839"/>
        <end position="867"/>
    </location>
</feature>
<protein>
    <submittedName>
        <fullName evidence="2">Uncharacterized protein</fullName>
    </submittedName>
</protein>
<evidence type="ECO:0000313" key="2">
    <source>
        <dbReference type="EMBL" id="KAH9843132.1"/>
    </source>
</evidence>
<feature type="compositionally biased region" description="Low complexity" evidence="1">
    <location>
        <begin position="165"/>
        <end position="174"/>
    </location>
</feature>
<accession>A0ABQ8KWB4</accession>
<feature type="compositionally biased region" description="Basic and acidic residues" evidence="1">
    <location>
        <begin position="120"/>
        <end position="131"/>
    </location>
</feature>